<reference evidence="1 2" key="1">
    <citation type="submission" date="2021-06" db="EMBL/GenBank/DDBJ databases">
        <authorList>
            <person name="Palmer J.M."/>
        </authorList>
    </citation>
    <scope>NUCLEOTIDE SEQUENCE [LARGE SCALE GENOMIC DNA]</scope>
    <source>
        <strain evidence="1 2">GA_2019</strain>
        <tissue evidence="1">Muscle</tissue>
    </source>
</reference>
<gene>
    <name evidence="1" type="ORF">GOODEAATRI_000369</name>
</gene>
<organism evidence="1 2">
    <name type="scientific">Goodea atripinnis</name>
    <dbReference type="NCBI Taxonomy" id="208336"/>
    <lineage>
        <taxon>Eukaryota</taxon>
        <taxon>Metazoa</taxon>
        <taxon>Chordata</taxon>
        <taxon>Craniata</taxon>
        <taxon>Vertebrata</taxon>
        <taxon>Euteleostomi</taxon>
        <taxon>Actinopterygii</taxon>
        <taxon>Neopterygii</taxon>
        <taxon>Teleostei</taxon>
        <taxon>Neoteleostei</taxon>
        <taxon>Acanthomorphata</taxon>
        <taxon>Ovalentaria</taxon>
        <taxon>Atherinomorphae</taxon>
        <taxon>Cyprinodontiformes</taxon>
        <taxon>Goodeidae</taxon>
        <taxon>Goodea</taxon>
    </lineage>
</organism>
<dbReference type="Proteomes" id="UP001476798">
    <property type="component" value="Unassembled WGS sequence"/>
</dbReference>
<dbReference type="EMBL" id="JAHRIO010079974">
    <property type="protein sequence ID" value="MEQ2183658.1"/>
    <property type="molecule type" value="Genomic_DNA"/>
</dbReference>
<keyword evidence="2" id="KW-1185">Reference proteome</keyword>
<sequence length="104" mass="11438">MCVFKGVIIKSGFSCYLSFLDVLNLFSVCPVSLLHIHQLPPTLTQHPAFTLPSFPEALLTMAHHSGASIPTKAQCGFSESWKLIKAINYAHQHCMTSPAVSPWL</sequence>
<protein>
    <submittedName>
        <fullName evidence="1">Uncharacterized protein</fullName>
    </submittedName>
</protein>
<evidence type="ECO:0000313" key="2">
    <source>
        <dbReference type="Proteomes" id="UP001476798"/>
    </source>
</evidence>
<proteinExistence type="predicted"/>
<comment type="caution">
    <text evidence="1">The sequence shown here is derived from an EMBL/GenBank/DDBJ whole genome shotgun (WGS) entry which is preliminary data.</text>
</comment>
<name>A0ABV0PJN5_9TELE</name>
<evidence type="ECO:0000313" key="1">
    <source>
        <dbReference type="EMBL" id="MEQ2183658.1"/>
    </source>
</evidence>
<accession>A0ABV0PJN5</accession>